<keyword evidence="3" id="KW-1185">Reference proteome</keyword>
<keyword evidence="1" id="KW-0812">Transmembrane</keyword>
<evidence type="ECO:0008006" key="4">
    <source>
        <dbReference type="Google" id="ProtNLM"/>
    </source>
</evidence>
<feature type="transmembrane region" description="Helical" evidence="1">
    <location>
        <begin position="278"/>
        <end position="296"/>
    </location>
</feature>
<dbReference type="EMBL" id="JAGYPJ010000001">
    <property type="protein sequence ID" value="MBS4198758.1"/>
    <property type="molecule type" value="Genomic_DNA"/>
</dbReference>
<accession>A0A942TJR2</accession>
<feature type="transmembrane region" description="Helical" evidence="1">
    <location>
        <begin position="128"/>
        <end position="148"/>
    </location>
</feature>
<dbReference type="Proteomes" id="UP000682713">
    <property type="component" value="Unassembled WGS sequence"/>
</dbReference>
<evidence type="ECO:0000256" key="1">
    <source>
        <dbReference type="SAM" id="Phobius"/>
    </source>
</evidence>
<keyword evidence="1" id="KW-1133">Transmembrane helix</keyword>
<evidence type="ECO:0000313" key="2">
    <source>
        <dbReference type="EMBL" id="MBS4198758.1"/>
    </source>
</evidence>
<reference evidence="2 3" key="1">
    <citation type="submission" date="2021-05" db="EMBL/GenBank/DDBJ databases">
        <title>Novel Bacillus species.</title>
        <authorList>
            <person name="Liu G."/>
        </authorList>
    </citation>
    <scope>NUCLEOTIDE SEQUENCE [LARGE SCALE GENOMIC DNA]</scope>
    <source>
        <strain evidence="2 3">FJAT-49732</strain>
    </source>
</reference>
<feature type="transmembrane region" description="Helical" evidence="1">
    <location>
        <begin position="43"/>
        <end position="65"/>
    </location>
</feature>
<gene>
    <name evidence="2" type="ORF">KHA93_03720</name>
</gene>
<feature type="transmembrane region" description="Helical" evidence="1">
    <location>
        <begin position="20"/>
        <end position="37"/>
    </location>
</feature>
<comment type="caution">
    <text evidence="2">The sequence shown here is derived from an EMBL/GenBank/DDBJ whole genome shotgun (WGS) entry which is preliminary data.</text>
</comment>
<feature type="transmembrane region" description="Helical" evidence="1">
    <location>
        <begin position="155"/>
        <end position="174"/>
    </location>
</feature>
<feature type="transmembrane region" description="Helical" evidence="1">
    <location>
        <begin position="186"/>
        <end position="208"/>
    </location>
</feature>
<keyword evidence="1" id="KW-0472">Membrane</keyword>
<sequence>METKEFSGIITVGQSQWSVIRNFLLKAILVSLLISPIHMTDSIYLTIAWPFLLLVTLGCVIGLGFQYVNTKGFMFNYFLFTIPTILILSIYFRLPFWLFLFSALFIFIVLKREVENSLNDPIDGGDGLLASTVIVSLVILILAAVYSLPFLYPVLLLVLLQFIIFSFGTFIRRYHESGSVKGKRIFFVKFSTGVIGILVFSLLVTYVLMNYLRKLLDYLLSMFAKVLIFISEPIISYFAKPLSNQEIENKLPIFSEEEMGKVDSEIVLNLESSQTLNYFALFIIIIVICFVAFYLYKKNKHHRRQPANPYISPEGFFTYVSPILERKGISPRYSDIDNEIRKAIKSLENYADKRNVGRYSYESLREWFNRIGISISEDSIAIYESVRYGSINATSEETNSFFEEMSIVKGKIEKISKNIKD</sequence>
<organism evidence="2 3">
    <name type="scientific">Lederbergia citrisecunda</name>
    <dbReference type="NCBI Taxonomy" id="2833583"/>
    <lineage>
        <taxon>Bacteria</taxon>
        <taxon>Bacillati</taxon>
        <taxon>Bacillota</taxon>
        <taxon>Bacilli</taxon>
        <taxon>Bacillales</taxon>
        <taxon>Bacillaceae</taxon>
        <taxon>Lederbergia</taxon>
    </lineage>
</organism>
<dbReference type="AlphaFoldDB" id="A0A942TJR2"/>
<evidence type="ECO:0000313" key="3">
    <source>
        <dbReference type="Proteomes" id="UP000682713"/>
    </source>
</evidence>
<proteinExistence type="predicted"/>
<protein>
    <recommendedName>
        <fullName evidence="4">DUF4129 domain-containing protein</fullName>
    </recommendedName>
</protein>
<dbReference type="RefSeq" id="WP_213109486.1">
    <property type="nucleotide sequence ID" value="NZ_JAGYPJ010000001.1"/>
</dbReference>
<name>A0A942TJR2_9BACI</name>
<feature type="transmembrane region" description="Helical" evidence="1">
    <location>
        <begin position="77"/>
        <end position="108"/>
    </location>
</feature>